<comment type="caution">
    <text evidence="1">The sequence shown here is derived from an EMBL/GenBank/DDBJ whole genome shotgun (WGS) entry which is preliminary data.</text>
</comment>
<dbReference type="InterPro" id="IPR042885">
    <property type="entry name" value="HIPP47/16"/>
</dbReference>
<dbReference type="PANTHER" id="PTHR46932:SF12">
    <property type="entry name" value="HEAVY METAL-ASSOCIATED ISOPRENYLATED PLANT PROTEIN 47"/>
    <property type="match status" value="1"/>
</dbReference>
<keyword evidence="2" id="KW-1185">Reference proteome</keyword>
<dbReference type="PANTHER" id="PTHR46932">
    <property type="entry name" value="HEAVY METAL-ASSOCIATED ISOPRENYLATED PLANT PROTEIN 47"/>
    <property type="match status" value="1"/>
</dbReference>
<dbReference type="Gene3D" id="3.30.70.100">
    <property type="match status" value="1"/>
</dbReference>
<name>A0ABD2ZCG6_9GENT</name>
<gene>
    <name evidence="1" type="ORF">ACH5RR_024040</name>
</gene>
<dbReference type="EMBL" id="JBJUIK010000010">
    <property type="protein sequence ID" value="KAL3517138.1"/>
    <property type="molecule type" value="Genomic_DNA"/>
</dbReference>
<evidence type="ECO:0000313" key="1">
    <source>
        <dbReference type="EMBL" id="KAL3517138.1"/>
    </source>
</evidence>
<dbReference type="Proteomes" id="UP001630127">
    <property type="component" value="Unassembled WGS sequence"/>
</dbReference>
<reference evidence="1 2" key="1">
    <citation type="submission" date="2024-11" db="EMBL/GenBank/DDBJ databases">
        <title>A near-complete genome assembly of Cinchona calisaya.</title>
        <authorList>
            <person name="Lian D.C."/>
            <person name="Zhao X.W."/>
            <person name="Wei L."/>
        </authorList>
    </citation>
    <scope>NUCLEOTIDE SEQUENCE [LARGE SCALE GENOMIC DNA]</scope>
    <source>
        <tissue evidence="1">Nenye</tissue>
    </source>
</reference>
<protein>
    <submittedName>
        <fullName evidence="1">Uncharacterized protein</fullName>
    </submittedName>
</protein>
<evidence type="ECO:0000313" key="2">
    <source>
        <dbReference type="Proteomes" id="UP001630127"/>
    </source>
</evidence>
<dbReference type="AlphaFoldDB" id="A0ABD2ZCG6"/>
<sequence length="130" mass="14505">MKQRMVIRVLNSSKKNQSKAMKLAAAVQGVETVSFQGGEKDQIMVIGEGIDAVNLTFLLRKKLGLAELISVIPIAELEILEEETTRRTTTMQPTVYPTDQVSTYPTYQPGLPPYYIQDVGMRNQESCVIL</sequence>
<proteinExistence type="predicted"/>
<organism evidence="1 2">
    <name type="scientific">Cinchona calisaya</name>
    <dbReference type="NCBI Taxonomy" id="153742"/>
    <lineage>
        <taxon>Eukaryota</taxon>
        <taxon>Viridiplantae</taxon>
        <taxon>Streptophyta</taxon>
        <taxon>Embryophyta</taxon>
        <taxon>Tracheophyta</taxon>
        <taxon>Spermatophyta</taxon>
        <taxon>Magnoliopsida</taxon>
        <taxon>eudicotyledons</taxon>
        <taxon>Gunneridae</taxon>
        <taxon>Pentapetalae</taxon>
        <taxon>asterids</taxon>
        <taxon>lamiids</taxon>
        <taxon>Gentianales</taxon>
        <taxon>Rubiaceae</taxon>
        <taxon>Cinchonoideae</taxon>
        <taxon>Cinchoneae</taxon>
        <taxon>Cinchona</taxon>
    </lineage>
</organism>
<accession>A0ABD2ZCG6</accession>